<dbReference type="Gene3D" id="3.40.50.1820">
    <property type="entry name" value="alpha/beta hydrolase"/>
    <property type="match status" value="1"/>
</dbReference>
<evidence type="ECO:0000313" key="4">
    <source>
        <dbReference type="Proteomes" id="UP001200334"/>
    </source>
</evidence>
<dbReference type="RefSeq" id="WP_003616211.1">
    <property type="nucleotide sequence ID" value="NZ_BJLK01000006.1"/>
</dbReference>
<evidence type="ECO:0000259" key="1">
    <source>
        <dbReference type="Pfam" id="PF00561"/>
    </source>
</evidence>
<name>A0A061C3Y3_LACDL</name>
<reference evidence="3 4" key="2">
    <citation type="submission" date="2021-12" db="EMBL/GenBank/DDBJ databases">
        <title>Antimicrobial susceptibility of Lactobacillus delbrueckii subsp. lactis obtained from milk products and other habitats.</title>
        <authorList>
            <person name="Shani N."/>
        </authorList>
    </citation>
    <scope>NUCLEOTIDE SEQUENCE [LARGE SCALE GENOMIC DNA]</scope>
    <source>
        <strain evidence="3 4">FAM 21755</strain>
    </source>
</reference>
<dbReference type="GO" id="GO:0016787">
    <property type="term" value="F:hydrolase activity"/>
    <property type="evidence" value="ECO:0007669"/>
    <property type="project" value="UniProtKB-KW"/>
</dbReference>
<accession>A0A061C3Y3</accession>
<reference evidence="2" key="1">
    <citation type="submission" date="2018-07" db="EMBL/GenBank/DDBJ databases">
        <authorList>
            <person name="Somerville V."/>
        </authorList>
    </citation>
    <scope>NUCLEOTIDE SEQUENCE</scope>
    <source>
        <strain evidence="2">NWC_2_2</strain>
    </source>
</reference>
<proteinExistence type="predicted"/>
<dbReference type="EMBL" id="JAJNUY010000004">
    <property type="protein sequence ID" value="MCD5562911.1"/>
    <property type="molecule type" value="Genomic_DNA"/>
</dbReference>
<dbReference type="InterPro" id="IPR029058">
    <property type="entry name" value="AB_hydrolase_fold"/>
</dbReference>
<dbReference type="EMBL" id="CP031023">
    <property type="protein sequence ID" value="AZA16883.1"/>
    <property type="molecule type" value="Genomic_DNA"/>
</dbReference>
<protein>
    <submittedName>
        <fullName evidence="2">Alpha/beta hydrolase</fullName>
    </submittedName>
</protein>
<dbReference type="OrthoDB" id="252464at2"/>
<dbReference type="Pfam" id="PF00561">
    <property type="entry name" value="Abhydrolase_1"/>
    <property type="match status" value="1"/>
</dbReference>
<evidence type="ECO:0000313" key="2">
    <source>
        <dbReference type="EMBL" id="AZA16883.1"/>
    </source>
</evidence>
<dbReference type="Proteomes" id="UP001200334">
    <property type="component" value="Unassembled WGS sequence"/>
</dbReference>
<dbReference type="InterPro" id="IPR050228">
    <property type="entry name" value="Carboxylesterase_BioH"/>
</dbReference>
<dbReference type="PANTHER" id="PTHR43194">
    <property type="entry name" value="HYDROLASE ALPHA/BETA FOLD FAMILY"/>
    <property type="match status" value="1"/>
</dbReference>
<gene>
    <name evidence="2" type="ORF">DQL93_10730</name>
    <name evidence="3" type="ORF">LOB85_01845</name>
</gene>
<dbReference type="SUPFAM" id="SSF53474">
    <property type="entry name" value="alpha/beta-Hydrolases"/>
    <property type="match status" value="1"/>
</dbReference>
<dbReference type="InterPro" id="IPR000073">
    <property type="entry name" value="AB_hydrolase_1"/>
</dbReference>
<evidence type="ECO:0000313" key="3">
    <source>
        <dbReference type="EMBL" id="MCD5562911.1"/>
    </source>
</evidence>
<sequence length="219" mass="24789">MIIKVNGVDLYYQKLGQGQPLILLHGHHLDGGMYSKVIAPLSLYYTVYTLDMRGHGLSGGDGAEHYQTEVEDLAVFIKELGLEQPYVFGYDSGGLVTLMLASQQPDILGKAVVAGVFIDGRGIHKYHYLTEGVRRFLRFDRDSRVELTESYMEPESLEQIQIPVLCVVGENDWVKVEHVRWYSSLIPNGRLALMPRQTHDSYVVNSLKILDLIKDFCKE</sequence>
<feature type="domain" description="AB hydrolase-1" evidence="1">
    <location>
        <begin position="20"/>
        <end position="116"/>
    </location>
</feature>
<keyword evidence="2" id="KW-0378">Hydrolase</keyword>
<organism evidence="2">
    <name type="scientific">Lactobacillus delbrueckii subsp. lactis</name>
    <dbReference type="NCBI Taxonomy" id="29397"/>
    <lineage>
        <taxon>Bacteria</taxon>
        <taxon>Bacillati</taxon>
        <taxon>Bacillota</taxon>
        <taxon>Bacilli</taxon>
        <taxon>Lactobacillales</taxon>
        <taxon>Lactobacillaceae</taxon>
        <taxon>Lactobacillus</taxon>
    </lineage>
</organism>
<dbReference type="PANTHER" id="PTHR43194:SF2">
    <property type="entry name" value="PEROXISOMAL MEMBRANE PROTEIN LPX1"/>
    <property type="match status" value="1"/>
</dbReference>
<dbReference type="AlphaFoldDB" id="A0A061C3Y3"/>